<dbReference type="Pfam" id="PF06985">
    <property type="entry name" value="HET"/>
    <property type="match status" value="1"/>
</dbReference>
<evidence type="ECO:0000313" key="2">
    <source>
        <dbReference type="EMBL" id="KLU92341.1"/>
    </source>
</evidence>
<organism evidence="3 4">
    <name type="scientific">Magnaporthiopsis poae (strain ATCC 64411 / 73-15)</name>
    <name type="common">Kentucky bluegrass fungus</name>
    <name type="synonym">Magnaporthe poae</name>
    <dbReference type="NCBI Taxonomy" id="644358"/>
    <lineage>
        <taxon>Eukaryota</taxon>
        <taxon>Fungi</taxon>
        <taxon>Dikarya</taxon>
        <taxon>Ascomycota</taxon>
        <taxon>Pezizomycotina</taxon>
        <taxon>Sordariomycetes</taxon>
        <taxon>Sordariomycetidae</taxon>
        <taxon>Magnaporthales</taxon>
        <taxon>Magnaporthaceae</taxon>
        <taxon>Magnaporthiopsis</taxon>
    </lineage>
</organism>
<dbReference type="VEuPathDB" id="FungiDB:MAPG_11287"/>
<dbReference type="PANTHER" id="PTHR33112:SF16">
    <property type="entry name" value="HETEROKARYON INCOMPATIBILITY DOMAIN-CONTAINING PROTEIN"/>
    <property type="match status" value="1"/>
</dbReference>
<keyword evidence="4" id="KW-1185">Reference proteome</keyword>
<feature type="domain" description="Heterokaryon incompatibility" evidence="1">
    <location>
        <begin position="200"/>
        <end position="367"/>
    </location>
</feature>
<name>A0A0C4EEV5_MAGP6</name>
<dbReference type="eggNOG" id="ENOG502SICY">
    <property type="taxonomic scope" value="Eukaryota"/>
</dbReference>
<gene>
    <name evidence="2" type="ORF">MAPG_11287</name>
</gene>
<proteinExistence type="predicted"/>
<evidence type="ECO:0000259" key="1">
    <source>
        <dbReference type="Pfam" id="PF06985"/>
    </source>
</evidence>
<reference evidence="2" key="2">
    <citation type="submission" date="2010-05" db="EMBL/GenBank/DDBJ databases">
        <title>The Genome Sequence of Magnaporthe poae strain ATCC 64411.</title>
        <authorList>
            <consortium name="The Broad Institute Genome Sequencing Platform"/>
            <consortium name="Broad Institute Genome Sequencing Center for Infectious Disease"/>
            <person name="Ma L.-J."/>
            <person name="Dead R."/>
            <person name="Young S."/>
            <person name="Zeng Q."/>
            <person name="Koehrsen M."/>
            <person name="Alvarado L."/>
            <person name="Berlin A."/>
            <person name="Chapman S.B."/>
            <person name="Chen Z."/>
            <person name="Freedman E."/>
            <person name="Gellesch M."/>
            <person name="Goldberg J."/>
            <person name="Griggs A."/>
            <person name="Gujja S."/>
            <person name="Heilman E.R."/>
            <person name="Heiman D."/>
            <person name="Hepburn T."/>
            <person name="Howarth C."/>
            <person name="Jen D."/>
            <person name="Larson L."/>
            <person name="Mehta T."/>
            <person name="Neiman D."/>
            <person name="Pearson M."/>
            <person name="Roberts A."/>
            <person name="Saif S."/>
            <person name="Shea T."/>
            <person name="Shenoy N."/>
            <person name="Sisk P."/>
            <person name="Stolte C."/>
            <person name="Sykes S."/>
            <person name="Walk T."/>
            <person name="White J."/>
            <person name="Yandava C."/>
            <person name="Haas B."/>
            <person name="Nusbaum C."/>
            <person name="Birren B."/>
        </authorList>
    </citation>
    <scope>NUCLEOTIDE SEQUENCE</scope>
    <source>
        <strain evidence="2">ATCC 64411</strain>
    </source>
</reference>
<sequence>MSVSSETDDEDELLDTLKVAHYPPDKYLNSEWTLPPEAVEYSATTLGCGHCKIIMLGISLLFPGETWTEISRLERGDHALRVDFPDGWLPLDFFVEKTTARDATKELFDWSGSKLELPARETYPFHKAVPRIPGTGSNESVARARAWIGDCEANHGSCRNSASRDDTVLPRRVLDLGSSAEPVSADVKLVETTGDQRGRYITLSHCWGKVMPVKTTRETISAHKRVGIAFDDLPKTFRDAAITCRKLGVRWLWIDSLCIIQDDEGDWKSEASKMAEVYSNSWLTIAATKAADSSQGCFADGEAPPIHVCQLSHEGELYNVFVSEFFDVKHESTRRWRLAPNSYLYQEKMYFCDEAFPLMNRRWAFQERLLSPRVLHFGPAELFFECRERYVCQCERTVLPEKGSLALKGMDTTLPETWREICQKYSRAQLTFPERDTLPALAGIARRFSVAKRGRYVAGVWEGELIESLLWRCTLQGSAKPEGEVIRRDERLPSWSWASAGRQISFVKGIQKPWISLQGIDIVLDGTDPFGEAQYAHITVEGDVLPAIVDYDNMKDIRVGDLEATGWSDHNTPDRGPLAQGEKRDRLCSYPNHLICIDDWWQDSYDGPPTWDIFLLLVGNNKGPGRTGLNCLILTRHTEATYKRIGWCRISNYDKILRHKRRMTMTIT</sequence>
<evidence type="ECO:0000313" key="4">
    <source>
        <dbReference type="Proteomes" id="UP000011715"/>
    </source>
</evidence>
<dbReference type="EnsemblFungi" id="MAPG_11287T0">
    <property type="protein sequence ID" value="MAPG_11287T0"/>
    <property type="gene ID" value="MAPG_11287"/>
</dbReference>
<dbReference type="PANTHER" id="PTHR33112">
    <property type="entry name" value="DOMAIN PROTEIN, PUTATIVE-RELATED"/>
    <property type="match status" value="1"/>
</dbReference>
<dbReference type="Proteomes" id="UP000011715">
    <property type="component" value="Unassembled WGS sequence"/>
</dbReference>
<dbReference type="EMBL" id="ADBL01002781">
    <property type="status" value="NOT_ANNOTATED_CDS"/>
    <property type="molecule type" value="Genomic_DNA"/>
</dbReference>
<dbReference type="AlphaFoldDB" id="A0A0C4EEV5"/>
<reference evidence="3" key="5">
    <citation type="submission" date="2015-06" db="UniProtKB">
        <authorList>
            <consortium name="EnsemblFungi"/>
        </authorList>
    </citation>
    <scope>IDENTIFICATION</scope>
    <source>
        <strain evidence="3">ATCC 64411</strain>
    </source>
</reference>
<protein>
    <recommendedName>
        <fullName evidence="1">Heterokaryon incompatibility domain-containing protein</fullName>
    </recommendedName>
</protein>
<reference evidence="4" key="1">
    <citation type="submission" date="2010-05" db="EMBL/GenBank/DDBJ databases">
        <title>The genome sequence of Magnaporthe poae strain ATCC 64411.</title>
        <authorList>
            <person name="Ma L.-J."/>
            <person name="Dead R."/>
            <person name="Young S."/>
            <person name="Zeng Q."/>
            <person name="Koehrsen M."/>
            <person name="Alvarado L."/>
            <person name="Berlin A."/>
            <person name="Chapman S.B."/>
            <person name="Chen Z."/>
            <person name="Freedman E."/>
            <person name="Gellesch M."/>
            <person name="Goldberg J."/>
            <person name="Griggs A."/>
            <person name="Gujja S."/>
            <person name="Heilman E.R."/>
            <person name="Heiman D."/>
            <person name="Hepburn T."/>
            <person name="Howarth C."/>
            <person name="Jen D."/>
            <person name="Larson L."/>
            <person name="Mehta T."/>
            <person name="Neiman D."/>
            <person name="Pearson M."/>
            <person name="Roberts A."/>
            <person name="Saif S."/>
            <person name="Shea T."/>
            <person name="Shenoy N."/>
            <person name="Sisk P."/>
            <person name="Stolte C."/>
            <person name="Sykes S."/>
            <person name="Walk T."/>
            <person name="White J."/>
            <person name="Yandava C."/>
            <person name="Haas B."/>
            <person name="Nusbaum C."/>
            <person name="Birren B."/>
        </authorList>
    </citation>
    <scope>NUCLEOTIDE SEQUENCE [LARGE SCALE GENOMIC DNA]</scope>
    <source>
        <strain evidence="4">ATCC 64411 / 73-15</strain>
    </source>
</reference>
<dbReference type="InterPro" id="IPR010730">
    <property type="entry name" value="HET"/>
</dbReference>
<dbReference type="EMBL" id="GL876980">
    <property type="protein sequence ID" value="KLU92341.1"/>
    <property type="molecule type" value="Genomic_DNA"/>
</dbReference>
<dbReference type="OrthoDB" id="5362512at2759"/>
<evidence type="ECO:0000313" key="3">
    <source>
        <dbReference type="EnsemblFungi" id="MAPG_11287T0"/>
    </source>
</evidence>
<reference evidence="2" key="3">
    <citation type="submission" date="2011-03" db="EMBL/GenBank/DDBJ databases">
        <title>Annotation of Magnaporthe poae ATCC 64411.</title>
        <authorList>
            <person name="Ma L.-J."/>
            <person name="Dead R."/>
            <person name="Young S.K."/>
            <person name="Zeng Q."/>
            <person name="Gargeya S."/>
            <person name="Fitzgerald M."/>
            <person name="Haas B."/>
            <person name="Abouelleil A."/>
            <person name="Alvarado L."/>
            <person name="Arachchi H.M."/>
            <person name="Berlin A."/>
            <person name="Brown A."/>
            <person name="Chapman S.B."/>
            <person name="Chen Z."/>
            <person name="Dunbar C."/>
            <person name="Freedman E."/>
            <person name="Gearin G."/>
            <person name="Gellesch M."/>
            <person name="Goldberg J."/>
            <person name="Griggs A."/>
            <person name="Gujja S."/>
            <person name="Heiman D."/>
            <person name="Howarth C."/>
            <person name="Larson L."/>
            <person name="Lui A."/>
            <person name="MacDonald P.J.P."/>
            <person name="Mehta T."/>
            <person name="Montmayeur A."/>
            <person name="Murphy C."/>
            <person name="Neiman D."/>
            <person name="Pearson M."/>
            <person name="Priest M."/>
            <person name="Roberts A."/>
            <person name="Saif S."/>
            <person name="Shea T."/>
            <person name="Shenoy N."/>
            <person name="Sisk P."/>
            <person name="Stolte C."/>
            <person name="Sykes S."/>
            <person name="Yandava C."/>
            <person name="Wortman J."/>
            <person name="Nusbaum C."/>
            <person name="Birren B."/>
        </authorList>
    </citation>
    <scope>NUCLEOTIDE SEQUENCE</scope>
    <source>
        <strain evidence="2">ATCC 64411</strain>
    </source>
</reference>
<reference evidence="3" key="4">
    <citation type="journal article" date="2015" name="G3 (Bethesda)">
        <title>Genome sequences of three phytopathogenic species of the Magnaporthaceae family of fungi.</title>
        <authorList>
            <person name="Okagaki L.H."/>
            <person name="Nunes C.C."/>
            <person name="Sailsbery J."/>
            <person name="Clay B."/>
            <person name="Brown D."/>
            <person name="John T."/>
            <person name="Oh Y."/>
            <person name="Young N."/>
            <person name="Fitzgerald M."/>
            <person name="Haas B.J."/>
            <person name="Zeng Q."/>
            <person name="Young S."/>
            <person name="Adiconis X."/>
            <person name="Fan L."/>
            <person name="Levin J.Z."/>
            <person name="Mitchell T.K."/>
            <person name="Okubara P.A."/>
            <person name="Farman M.L."/>
            <person name="Kohn L.M."/>
            <person name="Birren B."/>
            <person name="Ma L.-J."/>
            <person name="Dean R.A."/>
        </authorList>
    </citation>
    <scope>NUCLEOTIDE SEQUENCE</scope>
    <source>
        <strain evidence="3">ATCC 64411 / 73-15</strain>
    </source>
</reference>
<dbReference type="STRING" id="644358.A0A0C4EEV5"/>
<accession>A0A0C4EEV5</accession>